<feature type="region of interest" description="Disordered" evidence="1">
    <location>
        <begin position="428"/>
        <end position="457"/>
    </location>
</feature>
<accession>A0A1B9IYX4</accession>
<dbReference type="EMBL" id="KI669459">
    <property type="protein sequence ID" value="OCF60730.1"/>
    <property type="molecule type" value="Genomic_DNA"/>
</dbReference>
<feature type="region of interest" description="Disordered" evidence="1">
    <location>
        <begin position="220"/>
        <end position="239"/>
    </location>
</feature>
<dbReference type="OrthoDB" id="2565292at2759"/>
<feature type="compositionally biased region" description="Basic and acidic residues" evidence="1">
    <location>
        <begin position="565"/>
        <end position="583"/>
    </location>
</feature>
<feature type="region of interest" description="Disordered" evidence="1">
    <location>
        <begin position="319"/>
        <end position="340"/>
    </location>
</feature>
<evidence type="ECO:0000256" key="1">
    <source>
        <dbReference type="SAM" id="MobiDB-lite"/>
    </source>
</evidence>
<name>A0A1B9IYX4_9TREE</name>
<dbReference type="Proteomes" id="UP000092583">
    <property type="component" value="Unassembled WGS sequence"/>
</dbReference>
<feature type="compositionally biased region" description="Polar residues" evidence="1">
    <location>
        <begin position="861"/>
        <end position="880"/>
    </location>
</feature>
<feature type="compositionally biased region" description="Basic and acidic residues" evidence="1">
    <location>
        <begin position="85"/>
        <end position="105"/>
    </location>
</feature>
<organism evidence="2 3">
    <name type="scientific">Kwoniella mangroviensis CBS 10435</name>
    <dbReference type="NCBI Taxonomy" id="1331196"/>
    <lineage>
        <taxon>Eukaryota</taxon>
        <taxon>Fungi</taxon>
        <taxon>Dikarya</taxon>
        <taxon>Basidiomycota</taxon>
        <taxon>Agaricomycotina</taxon>
        <taxon>Tremellomycetes</taxon>
        <taxon>Tremellales</taxon>
        <taxon>Cryptococcaceae</taxon>
        <taxon>Kwoniella</taxon>
    </lineage>
</organism>
<feature type="compositionally biased region" description="Polar residues" evidence="1">
    <location>
        <begin position="823"/>
        <end position="832"/>
    </location>
</feature>
<feature type="compositionally biased region" description="Basic and acidic residues" evidence="1">
    <location>
        <begin position="160"/>
        <end position="185"/>
    </location>
</feature>
<evidence type="ECO:0000313" key="3">
    <source>
        <dbReference type="Proteomes" id="UP000092583"/>
    </source>
</evidence>
<protein>
    <submittedName>
        <fullName evidence="2">Uncharacterized protein</fullName>
    </submittedName>
</protein>
<feature type="compositionally biased region" description="Polar residues" evidence="1">
    <location>
        <begin position="34"/>
        <end position="52"/>
    </location>
</feature>
<gene>
    <name evidence="2" type="ORF">L486_00369</name>
</gene>
<proteinExistence type="predicted"/>
<feature type="compositionally biased region" description="Basic and acidic residues" evidence="1">
    <location>
        <begin position="195"/>
        <end position="204"/>
    </location>
</feature>
<feature type="compositionally biased region" description="Basic and acidic residues" evidence="1">
    <location>
        <begin position="712"/>
        <end position="728"/>
    </location>
</feature>
<reference evidence="3" key="2">
    <citation type="submission" date="2013-12" db="EMBL/GenBank/DDBJ databases">
        <title>Evolution of pathogenesis and genome organization in the Tremellales.</title>
        <authorList>
            <person name="Cuomo C."/>
            <person name="Litvintseva A."/>
            <person name="Heitman J."/>
            <person name="Chen Y."/>
            <person name="Sun S."/>
            <person name="Springer D."/>
            <person name="Dromer F."/>
            <person name="Young S."/>
            <person name="Zeng Q."/>
            <person name="Chapman S."/>
            <person name="Gujja S."/>
            <person name="Saif S."/>
            <person name="Birren B."/>
        </authorList>
    </citation>
    <scope>NUCLEOTIDE SEQUENCE [LARGE SCALE GENOMIC DNA]</scope>
    <source>
        <strain evidence="3">CBS 10435</strain>
    </source>
</reference>
<feature type="region of interest" description="Disordered" evidence="1">
    <location>
        <begin position="712"/>
        <end position="745"/>
    </location>
</feature>
<feature type="region of interest" description="Disordered" evidence="1">
    <location>
        <begin position="558"/>
        <end position="583"/>
    </location>
</feature>
<feature type="region of interest" description="Disordered" evidence="1">
    <location>
        <begin position="28"/>
        <end position="204"/>
    </location>
</feature>
<sequence>MPITSTQGTRRRFYTDLARDVRKLDTLALPVSIHTPSHSRGGSQWLPESSTRGNDDGWGSIPTSDRDGTPSPLKYDYSHVGVSMKKSDERDGEGKEQEKEKEKARASNKLQRSSANRPRDNTQLREKKGEEHESTRTPPSSEKVNRWINDVPPSSTIKASGRDTRRTTPIGEDHPSARDQSDHTHSCTPLPHSRSNSDDTKREKKDKMNYLHEDMPSTSYRRYTTGATGSGTGRTYDYPTNPTNVRTPTGGNSNFHLHHNNPFPSGNLILPSSRTGENEDTYRMSNSNLNFRSDTTTDLERTLQAKKREFEDVQRLLEESRKERERETQRQSFLLPPRPPTAFAYHRSIEHDQIIQLRQENTSLHSSLSEARRTINTLNNRIDELELSHRSDPELLSKMENDLSKLSQENTSLNDVLRVLEGTLEDERDKNRKMELETQSSKKGQSACAKSLQASEHKVKELEGTLREVEERERIEREKRDLIEKRYRGLELDFSHLTAELETWKAKTNNAYREKEGAISKYKGKENDNAKLSDKLNLSRREKGALQARLDEVIEEKAQLSQRQVSEKGNSEDRKKLKDELHREVSSPAKFQYGVDADWSTEMKSTSQRSTSDRLRSERNSLRDQIKTMKLQFATLRELEIRSAGPNEVDVKLHHPTPTSSERHKPRFSLSFATSASGDDQAAIPTKKGRVEVIEDDEGDGVRYKPQRVALEDADGKQEYQDAREEVGSHSVVRPTQPITSPTTSYAEDIQSIVSPQPLTFHSIPLIPQKLDTPMSKEEQLLFSTSAQPDKAEISEEKQTGGSDGADATRKRWLEQYAEMSGDGTSPQNVNDQKTEMDTAIEMNRKESKDPFADLDPLDHSLSSIKSHFQSPQSHPSTSTIRERGKTLKESLIDLLTSPKST</sequence>
<dbReference type="AlphaFoldDB" id="A0A1B9IYX4"/>
<reference evidence="2 3" key="1">
    <citation type="submission" date="2013-07" db="EMBL/GenBank/DDBJ databases">
        <title>The Genome Sequence of Kwoniella mangroviensis CBS10435.</title>
        <authorList>
            <consortium name="The Broad Institute Genome Sequencing Platform"/>
            <person name="Cuomo C."/>
            <person name="Litvintseva A."/>
            <person name="Chen Y."/>
            <person name="Heitman J."/>
            <person name="Sun S."/>
            <person name="Springer D."/>
            <person name="Dromer F."/>
            <person name="Young S.K."/>
            <person name="Zeng Q."/>
            <person name="Gargeya S."/>
            <person name="Fitzgerald M."/>
            <person name="Abouelleil A."/>
            <person name="Alvarado L."/>
            <person name="Berlin A.M."/>
            <person name="Chapman S.B."/>
            <person name="Dewar J."/>
            <person name="Goldberg J."/>
            <person name="Griggs A."/>
            <person name="Gujja S."/>
            <person name="Hansen M."/>
            <person name="Howarth C."/>
            <person name="Imamovic A."/>
            <person name="Larimer J."/>
            <person name="McCowan C."/>
            <person name="Murphy C."/>
            <person name="Pearson M."/>
            <person name="Priest M."/>
            <person name="Roberts A."/>
            <person name="Saif S."/>
            <person name="Shea T."/>
            <person name="Sykes S."/>
            <person name="Wortman J."/>
            <person name="Nusbaum C."/>
            <person name="Birren B."/>
        </authorList>
    </citation>
    <scope>NUCLEOTIDE SEQUENCE [LARGE SCALE GENOMIC DNA]</scope>
    <source>
        <strain evidence="2 3">CBS 10435</strain>
    </source>
</reference>
<feature type="region of interest" description="Disordered" evidence="1">
    <location>
        <begin position="601"/>
        <end position="620"/>
    </location>
</feature>
<feature type="compositionally biased region" description="Basic and acidic residues" evidence="1">
    <location>
        <begin position="790"/>
        <end position="799"/>
    </location>
</feature>
<feature type="compositionally biased region" description="Basic and acidic residues" evidence="1">
    <location>
        <begin position="833"/>
        <end position="852"/>
    </location>
</feature>
<feature type="region of interest" description="Disordered" evidence="1">
    <location>
        <begin position="784"/>
        <end position="902"/>
    </location>
</feature>
<evidence type="ECO:0000313" key="2">
    <source>
        <dbReference type="EMBL" id="OCF60730.1"/>
    </source>
</evidence>
<feature type="compositionally biased region" description="Basic and acidic residues" evidence="1">
    <location>
        <begin position="881"/>
        <end position="892"/>
    </location>
</feature>
<feature type="compositionally biased region" description="Basic and acidic residues" evidence="1">
    <location>
        <begin position="611"/>
        <end position="620"/>
    </location>
</feature>
<keyword evidence="3" id="KW-1185">Reference proteome</keyword>
<feature type="compositionally biased region" description="Basic and acidic residues" evidence="1">
    <location>
        <begin position="319"/>
        <end position="329"/>
    </location>
</feature>
<feature type="compositionally biased region" description="Basic and acidic residues" evidence="1">
    <location>
        <begin position="117"/>
        <end position="135"/>
    </location>
</feature>